<dbReference type="InterPro" id="IPR036390">
    <property type="entry name" value="WH_DNA-bd_sf"/>
</dbReference>
<dbReference type="SUPFAM" id="SSF46785">
    <property type="entry name" value="Winged helix' DNA-binding domain"/>
    <property type="match status" value="1"/>
</dbReference>
<dbReference type="PANTHER" id="PTHR33221:SF4">
    <property type="entry name" value="HTH-TYPE TRANSCRIPTIONAL REPRESSOR NSRR"/>
    <property type="match status" value="1"/>
</dbReference>
<evidence type="ECO:0000313" key="2">
    <source>
        <dbReference type="EMBL" id="MFD0986120.1"/>
    </source>
</evidence>
<dbReference type="EMBL" id="JBHTJO010000001">
    <property type="protein sequence ID" value="MFD0986120.1"/>
    <property type="molecule type" value="Genomic_DNA"/>
</dbReference>
<dbReference type="InterPro" id="IPR030489">
    <property type="entry name" value="TR_Rrf2-type_CS"/>
</dbReference>
<dbReference type="Pfam" id="PF02082">
    <property type="entry name" value="Rrf2"/>
    <property type="match status" value="1"/>
</dbReference>
<dbReference type="Gene3D" id="1.10.10.10">
    <property type="entry name" value="Winged helix-like DNA-binding domain superfamily/Winged helix DNA-binding domain"/>
    <property type="match status" value="1"/>
</dbReference>
<protein>
    <submittedName>
        <fullName evidence="2">Rrf2 family transcriptional regulator</fullName>
    </submittedName>
</protein>
<organism evidence="2 3">
    <name type="scientific">Methyloligella solikamskensis</name>
    <dbReference type="NCBI Taxonomy" id="1177756"/>
    <lineage>
        <taxon>Bacteria</taxon>
        <taxon>Pseudomonadati</taxon>
        <taxon>Pseudomonadota</taxon>
        <taxon>Alphaproteobacteria</taxon>
        <taxon>Hyphomicrobiales</taxon>
        <taxon>Hyphomicrobiaceae</taxon>
        <taxon>Methyloligella</taxon>
    </lineage>
</organism>
<keyword evidence="1" id="KW-0238">DNA-binding</keyword>
<reference evidence="3" key="1">
    <citation type="journal article" date="2019" name="Int. J. Syst. Evol. Microbiol.">
        <title>The Global Catalogue of Microorganisms (GCM) 10K type strain sequencing project: providing services to taxonomists for standard genome sequencing and annotation.</title>
        <authorList>
            <consortium name="The Broad Institute Genomics Platform"/>
            <consortium name="The Broad Institute Genome Sequencing Center for Infectious Disease"/>
            <person name="Wu L."/>
            <person name="Ma J."/>
        </authorList>
    </citation>
    <scope>NUCLEOTIDE SEQUENCE [LARGE SCALE GENOMIC DNA]</scope>
    <source>
        <strain evidence="3">CCUG 61697</strain>
    </source>
</reference>
<dbReference type="InterPro" id="IPR000944">
    <property type="entry name" value="Tscrpt_reg_Rrf2"/>
</dbReference>
<name>A0ABW3J8B1_9HYPH</name>
<keyword evidence="3" id="KW-1185">Reference proteome</keyword>
<evidence type="ECO:0000313" key="3">
    <source>
        <dbReference type="Proteomes" id="UP001597102"/>
    </source>
</evidence>
<proteinExistence type="predicted"/>
<accession>A0ABW3J8B1</accession>
<gene>
    <name evidence="2" type="ORF">ACFQ2F_03290</name>
</gene>
<evidence type="ECO:0000256" key="1">
    <source>
        <dbReference type="ARBA" id="ARBA00023125"/>
    </source>
</evidence>
<dbReference type="PANTHER" id="PTHR33221">
    <property type="entry name" value="WINGED HELIX-TURN-HELIX TRANSCRIPTIONAL REGULATOR, RRF2 FAMILY"/>
    <property type="match status" value="1"/>
</dbReference>
<dbReference type="Proteomes" id="UP001597102">
    <property type="component" value="Unassembled WGS sequence"/>
</dbReference>
<comment type="caution">
    <text evidence="2">The sequence shown here is derived from an EMBL/GenBank/DDBJ whole genome shotgun (WGS) entry which is preliminary data.</text>
</comment>
<dbReference type="PROSITE" id="PS51197">
    <property type="entry name" value="HTH_RRF2_2"/>
    <property type="match status" value="1"/>
</dbReference>
<dbReference type="PROSITE" id="PS01332">
    <property type="entry name" value="HTH_RRF2_1"/>
    <property type="match status" value="1"/>
</dbReference>
<dbReference type="NCBIfam" id="TIGR00738">
    <property type="entry name" value="rrf2_super"/>
    <property type="match status" value="1"/>
</dbReference>
<dbReference type="InterPro" id="IPR036388">
    <property type="entry name" value="WH-like_DNA-bd_sf"/>
</dbReference>
<sequence>MRLTTFSDYCLRILIFVGVHDDRLCTIDEICTAYGISRGHVMKAVYRLGQLGYLDTLRGKNGGIRLAKEPSDIGVGDLIRHTEEDMALVECFQAPGSGRCCIVGSCILRVALAKALDEFLCALDRYTLADLLGPRDRLAALLSLDRKVPGRKSSVTN</sequence>
<dbReference type="RefSeq" id="WP_379085648.1">
    <property type="nucleotide sequence ID" value="NZ_JBHTJO010000001.1"/>
</dbReference>